<organism evidence="1 2">
    <name type="scientific">Aristaeella hokkaidonensis</name>
    <dbReference type="NCBI Taxonomy" id="3046382"/>
    <lineage>
        <taxon>Bacteria</taxon>
        <taxon>Bacillati</taxon>
        <taxon>Bacillota</taxon>
        <taxon>Clostridia</taxon>
        <taxon>Eubacteriales</taxon>
        <taxon>Aristaeellaceae</taxon>
        <taxon>Aristaeella</taxon>
    </lineage>
</organism>
<dbReference type="EMBL" id="CP068393">
    <property type="protein sequence ID" value="QUC67602.1"/>
    <property type="molecule type" value="Genomic_DNA"/>
</dbReference>
<evidence type="ECO:0000313" key="1">
    <source>
        <dbReference type="EMBL" id="QUC67602.1"/>
    </source>
</evidence>
<name>A0AC61MXD5_9FIRM</name>
<gene>
    <name evidence="1" type="ORF">JYE49_02560</name>
</gene>
<reference evidence="1" key="1">
    <citation type="submission" date="2021-01" db="EMBL/GenBank/DDBJ databases">
        <title>Complete genome sequence of Clostridiales bacterium R-7.</title>
        <authorList>
            <person name="Mahoney-Kurpe S.C."/>
            <person name="Palevich N."/>
            <person name="Koike S."/>
            <person name="Moon C.D."/>
            <person name="Attwood G.T."/>
        </authorList>
    </citation>
    <scope>NUCLEOTIDE SEQUENCE</scope>
    <source>
        <strain evidence="1">R-7</strain>
    </source>
</reference>
<evidence type="ECO:0000313" key="2">
    <source>
        <dbReference type="Proteomes" id="UP000682782"/>
    </source>
</evidence>
<keyword evidence="2" id="KW-1185">Reference proteome</keyword>
<protein>
    <submittedName>
        <fullName evidence="1">GNAT family N-acetyltransferase</fullName>
    </submittedName>
</protein>
<proteinExistence type="predicted"/>
<sequence>MEKELQIRPVSDSDAEFLYQLMNCPSLLERLNEVPTTRQDWTDAISEWLKDEDEEDYIVLAGDTPMGWLGVNGLRGGNGIAYLKMAAFLPEYQGRGYGTCSIRVVLDNLKRKGIEQVFLYTDSDNAPAQACYRKCGFKVVESLTETLSNGKDVDRVKMVSCLK</sequence>
<accession>A0AC61MXD5</accession>
<dbReference type="Proteomes" id="UP000682782">
    <property type="component" value="Chromosome"/>
</dbReference>